<dbReference type="AlphaFoldDB" id="A0A6C0CIN7"/>
<sequence>MNVIYVIYDDRDTELFKVNRYLVYTSNDLPYMIKLLNKLVYRTMEVAAINTLEGTKGIYGVRNHFRYSIYKLLYNVHTGAKIGEPECIRSVNVMDTWGFSPEDPIEQYRPPPRKRVKFADNLQEKTVSFGVNDPPNRINYVMDDDPFNIPGFNYLPPEEPSMYFN</sequence>
<evidence type="ECO:0000313" key="1">
    <source>
        <dbReference type="EMBL" id="QHT03740.1"/>
    </source>
</evidence>
<dbReference type="EMBL" id="MN739416">
    <property type="protein sequence ID" value="QHT03740.1"/>
    <property type="molecule type" value="Genomic_DNA"/>
</dbReference>
<reference evidence="1" key="1">
    <citation type="journal article" date="2020" name="Nature">
        <title>Giant virus diversity and host interactions through global metagenomics.</title>
        <authorList>
            <person name="Schulz F."/>
            <person name="Roux S."/>
            <person name="Paez-Espino D."/>
            <person name="Jungbluth S."/>
            <person name="Walsh D.A."/>
            <person name="Denef V.J."/>
            <person name="McMahon K.D."/>
            <person name="Konstantinidis K.T."/>
            <person name="Eloe-Fadrosh E.A."/>
            <person name="Kyrpides N.C."/>
            <person name="Woyke T."/>
        </authorList>
    </citation>
    <scope>NUCLEOTIDE SEQUENCE</scope>
    <source>
        <strain evidence="1">GVMAG-M-3300021120-1</strain>
    </source>
</reference>
<organism evidence="1">
    <name type="scientific">viral metagenome</name>
    <dbReference type="NCBI Taxonomy" id="1070528"/>
    <lineage>
        <taxon>unclassified sequences</taxon>
        <taxon>metagenomes</taxon>
        <taxon>organismal metagenomes</taxon>
    </lineage>
</organism>
<protein>
    <submittedName>
        <fullName evidence="1">Uncharacterized protein</fullName>
    </submittedName>
</protein>
<name>A0A6C0CIN7_9ZZZZ</name>
<proteinExistence type="predicted"/>
<accession>A0A6C0CIN7</accession>